<evidence type="ECO:0000313" key="1">
    <source>
        <dbReference type="EMBL" id="MFB5268206.1"/>
    </source>
</evidence>
<dbReference type="RefSeq" id="WP_375356362.1">
    <property type="nucleotide sequence ID" value="NZ_JBHHMI010000013.1"/>
</dbReference>
<evidence type="ECO:0000313" key="2">
    <source>
        <dbReference type="Proteomes" id="UP001580346"/>
    </source>
</evidence>
<keyword evidence="2" id="KW-1185">Reference proteome</keyword>
<dbReference type="Proteomes" id="UP001580346">
    <property type="component" value="Unassembled WGS sequence"/>
</dbReference>
<reference evidence="1 2" key="1">
    <citation type="submission" date="2024-09" db="EMBL/GenBank/DDBJ databases">
        <title>Paenibacillus zeirhizospherea sp. nov., isolated from surface of the maize (Zea mays) roots in a horticulture field, Hungary.</title>
        <authorList>
            <person name="Marton D."/>
            <person name="Farkas M."/>
            <person name="Bedics A."/>
            <person name="Toth E."/>
            <person name="Tancsics A."/>
            <person name="Boka K."/>
            <person name="Maroti G."/>
            <person name="Kriszt B."/>
            <person name="Cserhati M."/>
        </authorList>
    </citation>
    <scope>NUCLEOTIDE SEQUENCE [LARGE SCALE GENOMIC DNA]</scope>
    <source>
        <strain evidence="1 2">KCTC 33519</strain>
    </source>
</reference>
<organism evidence="1 2">
    <name type="scientific">Paenibacillus enshidis</name>
    <dbReference type="NCBI Taxonomy" id="1458439"/>
    <lineage>
        <taxon>Bacteria</taxon>
        <taxon>Bacillati</taxon>
        <taxon>Bacillota</taxon>
        <taxon>Bacilli</taxon>
        <taxon>Bacillales</taxon>
        <taxon>Paenibacillaceae</taxon>
        <taxon>Paenibacillus</taxon>
    </lineage>
</organism>
<proteinExistence type="predicted"/>
<protein>
    <submittedName>
        <fullName evidence="1">Uncharacterized protein</fullName>
    </submittedName>
</protein>
<dbReference type="EMBL" id="JBHHMI010000013">
    <property type="protein sequence ID" value="MFB5268206.1"/>
    <property type="molecule type" value="Genomic_DNA"/>
</dbReference>
<sequence length="52" mass="6205">MNNPLMEKLLEVLFELSNECEQSWEFNDWLSEQDIFARSIDEIILGMLNNKN</sequence>
<name>A0ABV5AVG0_9BACL</name>
<accession>A0ABV5AVG0</accession>
<gene>
    <name evidence="1" type="ORF">ACE41H_15675</name>
</gene>
<comment type="caution">
    <text evidence="1">The sequence shown here is derived from an EMBL/GenBank/DDBJ whole genome shotgun (WGS) entry which is preliminary data.</text>
</comment>